<dbReference type="SUPFAM" id="SSF48613">
    <property type="entry name" value="Heme oxygenase-like"/>
    <property type="match status" value="1"/>
</dbReference>
<dbReference type="RefSeq" id="WP_200785890.1">
    <property type="nucleotide sequence ID" value="NZ_JAEDAO010000001.1"/>
</dbReference>
<comment type="caution">
    <text evidence="1">The sequence shown here is derived from an EMBL/GenBank/DDBJ whole genome shotgun (WGS) entry which is preliminary data.</text>
</comment>
<dbReference type="GO" id="GO:0004392">
    <property type="term" value="F:heme oxygenase (decyclizing) activity"/>
    <property type="evidence" value="ECO:0007669"/>
    <property type="project" value="InterPro"/>
</dbReference>
<accession>A0A934UQ03</accession>
<organism evidence="1 2">
    <name type="scientific">Ramlibacter algicola</name>
    <dbReference type="NCBI Taxonomy" id="2795217"/>
    <lineage>
        <taxon>Bacteria</taxon>
        <taxon>Pseudomonadati</taxon>
        <taxon>Pseudomonadota</taxon>
        <taxon>Betaproteobacteria</taxon>
        <taxon>Burkholderiales</taxon>
        <taxon>Comamonadaceae</taxon>
        <taxon>Ramlibacter</taxon>
    </lineage>
</organism>
<dbReference type="InterPro" id="IPR016053">
    <property type="entry name" value="Haem_Oase-like"/>
</dbReference>
<dbReference type="AlphaFoldDB" id="A0A934UQ03"/>
<evidence type="ECO:0000313" key="1">
    <source>
        <dbReference type="EMBL" id="MBK0391042.1"/>
    </source>
</evidence>
<dbReference type="CDD" id="cd19166">
    <property type="entry name" value="HemeO-bac"/>
    <property type="match status" value="1"/>
</dbReference>
<proteinExistence type="predicted"/>
<keyword evidence="2" id="KW-1185">Reference proteome</keyword>
<dbReference type="InterPro" id="IPR016084">
    <property type="entry name" value="Haem_Oase-like_multi-hlx"/>
</dbReference>
<gene>
    <name evidence="1" type="ORF">I8E28_00435</name>
</gene>
<evidence type="ECO:0000313" key="2">
    <source>
        <dbReference type="Proteomes" id="UP000617041"/>
    </source>
</evidence>
<dbReference type="Gene3D" id="1.20.910.10">
    <property type="entry name" value="Heme oxygenase-like"/>
    <property type="match status" value="1"/>
</dbReference>
<dbReference type="Proteomes" id="UP000617041">
    <property type="component" value="Unassembled WGS sequence"/>
</dbReference>
<protein>
    <submittedName>
        <fullName evidence="1">Biliverdin-producing heme oxygenase</fullName>
    </submittedName>
</protein>
<reference evidence="1" key="1">
    <citation type="submission" date="2020-12" db="EMBL/GenBank/DDBJ databases">
        <title>Ramlibacter sp. nov., isolated from a freshwater alga, Cryptomonas.</title>
        <authorList>
            <person name="Kim H.M."/>
            <person name="Jeon C.O."/>
        </authorList>
    </citation>
    <scope>NUCLEOTIDE SEQUENCE</scope>
    <source>
        <strain evidence="1">CrO1</strain>
    </source>
</reference>
<dbReference type="GO" id="GO:0006788">
    <property type="term" value="P:heme oxidation"/>
    <property type="evidence" value="ECO:0007669"/>
    <property type="project" value="InterPro"/>
</dbReference>
<name>A0A934UQ03_9BURK</name>
<dbReference type="Pfam" id="PF01126">
    <property type="entry name" value="Heme_oxygenase"/>
    <property type="match status" value="1"/>
</dbReference>
<sequence length="206" mass="22457">MVDPRTTMAPRGADDGILDVFRRATAGRHAAIEDLLDLRRPFGRAHYTRVLQGFAAFLAAWEPRMADALPERLHAWFGDGRRLHLLHQDLAVLHIQPAPAREDTPALPTLPHALGSLYVMEGSALGGQFIAAHVRRHLGLAPEQGASYFHGCGRGTAERWREARALFASELQGDAAGSAAAVQSAQDTFDALTRTFQDVLHERAAA</sequence>
<dbReference type="EMBL" id="JAEDAO010000001">
    <property type="protein sequence ID" value="MBK0391042.1"/>
    <property type="molecule type" value="Genomic_DNA"/>
</dbReference>